<dbReference type="GO" id="GO:0008273">
    <property type="term" value="F:calcium, potassium:sodium antiporter activity"/>
    <property type="evidence" value="ECO:0007669"/>
    <property type="project" value="TreeGrafter"/>
</dbReference>
<feature type="domain" description="Sodium/calcium exchanger membrane region" evidence="6">
    <location>
        <begin position="1"/>
        <end position="138"/>
    </location>
</feature>
<keyword evidence="2 5" id="KW-0812">Transmembrane</keyword>
<feature type="transmembrane region" description="Helical" evidence="5">
    <location>
        <begin position="98"/>
        <end position="114"/>
    </location>
</feature>
<gene>
    <name evidence="7" type="ORF">SCARUB_03943</name>
</gene>
<evidence type="ECO:0000256" key="2">
    <source>
        <dbReference type="ARBA" id="ARBA00022692"/>
    </source>
</evidence>
<dbReference type="Proteomes" id="UP000094056">
    <property type="component" value="Unassembled WGS sequence"/>
</dbReference>
<protein>
    <submittedName>
        <fullName evidence="7">Ca2+/Na+ antiporter</fullName>
    </submittedName>
</protein>
<dbReference type="InterPro" id="IPR004481">
    <property type="entry name" value="K/Na/Ca-exchanger"/>
</dbReference>
<feature type="transmembrane region" description="Helical" evidence="5">
    <location>
        <begin position="273"/>
        <end position="292"/>
    </location>
</feature>
<dbReference type="Pfam" id="PF01699">
    <property type="entry name" value="Na_Ca_ex"/>
    <property type="match status" value="2"/>
</dbReference>
<evidence type="ECO:0000256" key="3">
    <source>
        <dbReference type="ARBA" id="ARBA00022989"/>
    </source>
</evidence>
<keyword evidence="3 5" id="KW-1133">Transmembrane helix</keyword>
<dbReference type="GO" id="GO:0006874">
    <property type="term" value="P:intracellular calcium ion homeostasis"/>
    <property type="evidence" value="ECO:0007669"/>
    <property type="project" value="TreeGrafter"/>
</dbReference>
<comment type="caution">
    <text evidence="7">The sequence shown here is derived from an EMBL/GenBank/DDBJ whole genome shotgun (WGS) entry which is preliminary data.</text>
</comment>
<accession>A0A1E3X5M6</accession>
<dbReference type="GO" id="GO:0005886">
    <property type="term" value="C:plasma membrane"/>
    <property type="evidence" value="ECO:0007669"/>
    <property type="project" value="TreeGrafter"/>
</dbReference>
<dbReference type="GO" id="GO:0005262">
    <property type="term" value="F:calcium channel activity"/>
    <property type="evidence" value="ECO:0007669"/>
    <property type="project" value="TreeGrafter"/>
</dbReference>
<dbReference type="InterPro" id="IPR004837">
    <property type="entry name" value="NaCa_Exmemb"/>
</dbReference>
<dbReference type="Gene3D" id="6.10.280.80">
    <property type="entry name" value="NCX, peripheral helical region"/>
    <property type="match status" value="1"/>
</dbReference>
<comment type="subcellular location">
    <subcellularLocation>
        <location evidence="1">Membrane</location>
        <topology evidence="1">Multi-pass membrane protein</topology>
    </subcellularLocation>
</comment>
<dbReference type="InterPro" id="IPR044880">
    <property type="entry name" value="NCX_ion-bd_dom_sf"/>
</dbReference>
<evidence type="ECO:0000256" key="5">
    <source>
        <dbReference type="SAM" id="Phobius"/>
    </source>
</evidence>
<dbReference type="EMBL" id="MAYW01000159">
    <property type="protein sequence ID" value="ODS30937.1"/>
    <property type="molecule type" value="Genomic_DNA"/>
</dbReference>
<name>A0A1E3X5M6_9BACT</name>
<dbReference type="NCBIfam" id="TIGR00367">
    <property type="entry name" value="calcium/sodium antiporter"/>
    <property type="match status" value="1"/>
</dbReference>
<feature type="domain" description="Sodium/calcium exchanger membrane region" evidence="6">
    <location>
        <begin position="181"/>
        <end position="321"/>
    </location>
</feature>
<organism evidence="7 8">
    <name type="scientific">Candidatus Scalindua rubra</name>
    <dbReference type="NCBI Taxonomy" id="1872076"/>
    <lineage>
        <taxon>Bacteria</taxon>
        <taxon>Pseudomonadati</taxon>
        <taxon>Planctomycetota</taxon>
        <taxon>Candidatus Brocadiia</taxon>
        <taxon>Candidatus Brocadiales</taxon>
        <taxon>Candidatus Scalinduaceae</taxon>
        <taxon>Candidatus Scalindua</taxon>
    </lineage>
</organism>
<keyword evidence="4 5" id="KW-0472">Membrane</keyword>
<sequence>MFIVGITGVYFGAEGLVRGSSNLSRDLGIKPIIIGLTVVAFGTSSPELAVSLTASIKESDEIAIGNIIGSNIANIGLVLGVAAIVLPLKVESVIMKKELPLMIAFAVGLYLMAIDTEIGFVDGLFLFTGIILYISYQIYNAVNSKVKSHNSMGNTPDNKVGITKLADKQITTRRKNLFLNILYIVLGLTGLLIGAHLLVKAAIFIAGRLGISEMVIGLTVVAFGTSVPEMATSVVSALRKEVDICVGNVIGSNIFNILMVIGSVALIRPLNVAREALFFELPAMLLFSAALIPMIRGNLKIKRIEGFLLVLGYFIFIFLLFR</sequence>
<feature type="transmembrane region" description="Helical" evidence="5">
    <location>
        <begin position="120"/>
        <end position="139"/>
    </location>
</feature>
<feature type="transmembrane region" description="Helical" evidence="5">
    <location>
        <begin position="304"/>
        <end position="321"/>
    </location>
</feature>
<dbReference type="Gene3D" id="1.20.1420.30">
    <property type="entry name" value="NCX, central ion-binding region"/>
    <property type="match status" value="1"/>
</dbReference>
<evidence type="ECO:0000256" key="4">
    <source>
        <dbReference type="ARBA" id="ARBA00023136"/>
    </source>
</evidence>
<evidence type="ECO:0000256" key="1">
    <source>
        <dbReference type="ARBA" id="ARBA00004141"/>
    </source>
</evidence>
<reference evidence="7 8" key="1">
    <citation type="submission" date="2016-07" db="EMBL/GenBank/DDBJ databases">
        <title>Draft genome of Scalindua rubra, obtained from a brine-seawater interface in the Red Sea, sheds light on salt adaptation in anammox bacteria.</title>
        <authorList>
            <person name="Speth D.R."/>
            <person name="Lagkouvardos I."/>
            <person name="Wang Y."/>
            <person name="Qian P.-Y."/>
            <person name="Dutilh B.E."/>
            <person name="Jetten M.S."/>
        </authorList>
    </citation>
    <scope>NUCLEOTIDE SEQUENCE [LARGE SCALE GENOMIC DNA]</scope>
    <source>
        <strain evidence="7">BSI-1</strain>
    </source>
</reference>
<dbReference type="AlphaFoldDB" id="A0A1E3X5M6"/>
<feature type="transmembrane region" description="Helical" evidence="5">
    <location>
        <begin position="62"/>
        <end position="86"/>
    </location>
</feature>
<proteinExistence type="predicted"/>
<feature type="transmembrane region" description="Helical" evidence="5">
    <location>
        <begin position="245"/>
        <end position="267"/>
    </location>
</feature>
<feature type="transmembrane region" description="Helical" evidence="5">
    <location>
        <begin position="177"/>
        <end position="199"/>
    </location>
</feature>
<dbReference type="PANTHER" id="PTHR10846:SF8">
    <property type="entry name" value="INNER MEMBRANE PROTEIN YRBG"/>
    <property type="match status" value="1"/>
</dbReference>
<dbReference type="PATRIC" id="fig|1872076.5.peg.4708"/>
<feature type="transmembrane region" description="Helical" evidence="5">
    <location>
        <begin position="205"/>
        <end position="224"/>
    </location>
</feature>
<evidence type="ECO:0000313" key="7">
    <source>
        <dbReference type="EMBL" id="ODS30937.1"/>
    </source>
</evidence>
<dbReference type="PANTHER" id="PTHR10846">
    <property type="entry name" value="SODIUM/POTASSIUM/CALCIUM EXCHANGER"/>
    <property type="match status" value="1"/>
</dbReference>
<evidence type="ECO:0000259" key="6">
    <source>
        <dbReference type="Pfam" id="PF01699"/>
    </source>
</evidence>
<evidence type="ECO:0000313" key="8">
    <source>
        <dbReference type="Proteomes" id="UP000094056"/>
    </source>
</evidence>
<feature type="transmembrane region" description="Helical" evidence="5">
    <location>
        <begin position="32"/>
        <end position="56"/>
    </location>
</feature>